<dbReference type="PANTHER" id="PTHR36091">
    <property type="entry name" value="ALTERED INHERITANCE OF MITOCHONDRIA PROTEIN 9, MITOCHONDRIAL"/>
    <property type="match status" value="1"/>
</dbReference>
<sequence length="446" mass="51758">MSTKLTSWNDNDEFFNFTRGRFLRDESHQLSQCHIRFNIDELAQLAVHAAQLTSPGARRCVNIEKLADGMHNKAVRFTMDNGFQAVDKVSNSNAGKPHFTTASEVATMIFMKNVMGTPVPKVFSWSSTADNAVDAEYILMENIQGVQLSKLWNQLDIEIKMKVLRKITSYQENWVRTCFSQYGSLYYKRDLVYSAPSIEYTDNRGMAIVDERFAIGLSVSRQNNDNGRIDIDFDRDPCKNKKILHNNLYTKNIFVNPNNLSEIFGIINWQSIELIFLFLDKLLEQLKFANISNRKINLHLIYKRIPQLFKILEFRETPPFQLLLFARNLLVDGEATYLALLADQQRENWRGIPRLNQEDTKSPIYFTADMLHRIDMDHTGADSAIKLMQEAQEMMGQRFFYAGGLVSHEEFSETRQIIPRVKTEFIQKHARNTEEAVELEHAWPFE</sequence>
<evidence type="ECO:0000313" key="8">
    <source>
        <dbReference type="Proteomes" id="UP000326950"/>
    </source>
</evidence>
<accession>A0A5N6V6G9</accession>
<dbReference type="InterPro" id="IPR011009">
    <property type="entry name" value="Kinase-like_dom_sf"/>
</dbReference>
<evidence type="ECO:0000256" key="6">
    <source>
        <dbReference type="ARBA" id="ARBA00031849"/>
    </source>
</evidence>
<protein>
    <recommendedName>
        <fullName evidence="3">Altered inheritance of mitochondria protein 9, mitochondrial</fullName>
    </recommendedName>
    <alternativeName>
        <fullName evidence="6">Found in mitochondrial proteome protein 29</fullName>
    </alternativeName>
</protein>
<dbReference type="EMBL" id="ML738593">
    <property type="protein sequence ID" value="KAE8166602.1"/>
    <property type="molecule type" value="Genomic_DNA"/>
</dbReference>
<evidence type="ECO:0000256" key="1">
    <source>
        <dbReference type="ARBA" id="ARBA00004173"/>
    </source>
</evidence>
<keyword evidence="4" id="KW-0809">Transit peptide</keyword>
<evidence type="ECO:0000256" key="5">
    <source>
        <dbReference type="ARBA" id="ARBA00023128"/>
    </source>
</evidence>
<evidence type="ECO:0000256" key="2">
    <source>
        <dbReference type="ARBA" id="ARBA00005543"/>
    </source>
</evidence>
<proteinExistence type="inferred from homology"/>
<dbReference type="OrthoDB" id="10003767at2759"/>
<evidence type="ECO:0000256" key="4">
    <source>
        <dbReference type="ARBA" id="ARBA00022946"/>
    </source>
</evidence>
<gene>
    <name evidence="7" type="ORF">BDV40DRAFT_314569</name>
</gene>
<comment type="similarity">
    <text evidence="2">Belongs to the AIM9 family.</text>
</comment>
<keyword evidence="8" id="KW-1185">Reference proteome</keyword>
<dbReference type="AlphaFoldDB" id="A0A5N6V6G9"/>
<evidence type="ECO:0000256" key="3">
    <source>
        <dbReference type="ARBA" id="ARBA00016197"/>
    </source>
</evidence>
<dbReference type="GO" id="GO:0005739">
    <property type="term" value="C:mitochondrion"/>
    <property type="evidence" value="ECO:0007669"/>
    <property type="project" value="UniProtKB-SubCell"/>
</dbReference>
<reference evidence="7 8" key="1">
    <citation type="submission" date="2019-04" db="EMBL/GenBank/DDBJ databases">
        <title>Friends and foes A comparative genomics study of 23 Aspergillus species from section Flavi.</title>
        <authorList>
            <consortium name="DOE Joint Genome Institute"/>
            <person name="Kjaerbolling I."/>
            <person name="Vesth T."/>
            <person name="Frisvad J.C."/>
            <person name="Nybo J.L."/>
            <person name="Theobald S."/>
            <person name="Kildgaard S."/>
            <person name="Isbrandt T."/>
            <person name="Kuo A."/>
            <person name="Sato A."/>
            <person name="Lyhne E.K."/>
            <person name="Kogle M.E."/>
            <person name="Wiebenga A."/>
            <person name="Kun R.S."/>
            <person name="Lubbers R.J."/>
            <person name="Makela M.R."/>
            <person name="Barry K."/>
            <person name="Chovatia M."/>
            <person name="Clum A."/>
            <person name="Daum C."/>
            <person name="Haridas S."/>
            <person name="He G."/>
            <person name="LaButti K."/>
            <person name="Lipzen A."/>
            <person name="Mondo S."/>
            <person name="Riley R."/>
            <person name="Salamov A."/>
            <person name="Simmons B.A."/>
            <person name="Magnuson J.K."/>
            <person name="Henrissat B."/>
            <person name="Mortensen U.H."/>
            <person name="Larsen T.O."/>
            <person name="Devries R.P."/>
            <person name="Grigoriev I.V."/>
            <person name="Machida M."/>
            <person name="Baker S.E."/>
            <person name="Andersen M.R."/>
        </authorList>
    </citation>
    <scope>NUCLEOTIDE SEQUENCE [LARGE SCALE GENOMIC DNA]</scope>
    <source>
        <strain evidence="7 8">CBS 117626</strain>
    </source>
</reference>
<dbReference type="Proteomes" id="UP000326950">
    <property type="component" value="Unassembled WGS sequence"/>
</dbReference>
<keyword evidence="5" id="KW-0496">Mitochondrion</keyword>
<comment type="subcellular location">
    <subcellularLocation>
        <location evidence="1">Mitochondrion</location>
    </subcellularLocation>
</comment>
<dbReference type="InterPro" id="IPR051035">
    <property type="entry name" value="Mito_inheritance_9"/>
</dbReference>
<dbReference type="PANTHER" id="PTHR36091:SF1">
    <property type="entry name" value="ALTERED INHERITANCE OF MITOCHONDRIA PROTEIN 9, MITOCHONDRIAL"/>
    <property type="match status" value="1"/>
</dbReference>
<name>A0A5N6V6G9_ASPTM</name>
<dbReference type="SUPFAM" id="SSF56112">
    <property type="entry name" value="Protein kinase-like (PK-like)"/>
    <property type="match status" value="1"/>
</dbReference>
<evidence type="ECO:0000313" key="7">
    <source>
        <dbReference type="EMBL" id="KAE8166602.1"/>
    </source>
</evidence>
<organism evidence="7 8">
    <name type="scientific">Aspergillus tamarii</name>
    <dbReference type="NCBI Taxonomy" id="41984"/>
    <lineage>
        <taxon>Eukaryota</taxon>
        <taxon>Fungi</taxon>
        <taxon>Dikarya</taxon>
        <taxon>Ascomycota</taxon>
        <taxon>Pezizomycotina</taxon>
        <taxon>Eurotiomycetes</taxon>
        <taxon>Eurotiomycetidae</taxon>
        <taxon>Eurotiales</taxon>
        <taxon>Aspergillaceae</taxon>
        <taxon>Aspergillus</taxon>
        <taxon>Aspergillus subgen. Circumdati</taxon>
    </lineage>
</organism>